<organism evidence="2 3">
    <name type="scientific">Desulfocicer vacuolatum DSM 3385</name>
    <dbReference type="NCBI Taxonomy" id="1121400"/>
    <lineage>
        <taxon>Bacteria</taxon>
        <taxon>Pseudomonadati</taxon>
        <taxon>Thermodesulfobacteriota</taxon>
        <taxon>Desulfobacteria</taxon>
        <taxon>Desulfobacterales</taxon>
        <taxon>Desulfobacteraceae</taxon>
        <taxon>Desulfocicer</taxon>
    </lineage>
</organism>
<reference evidence="2 3" key="1">
    <citation type="submission" date="2017-04" db="EMBL/GenBank/DDBJ databases">
        <authorList>
            <person name="Afonso C.L."/>
            <person name="Miller P.J."/>
            <person name="Scott M.A."/>
            <person name="Spackman E."/>
            <person name="Goraichik I."/>
            <person name="Dimitrov K.M."/>
            <person name="Suarez D.L."/>
            <person name="Swayne D.E."/>
        </authorList>
    </citation>
    <scope>NUCLEOTIDE SEQUENCE [LARGE SCALE GENOMIC DNA]</scope>
    <source>
        <strain evidence="2 3">DSM 3385</strain>
    </source>
</reference>
<dbReference type="Proteomes" id="UP000192418">
    <property type="component" value="Unassembled WGS sequence"/>
</dbReference>
<feature type="domain" description="LUD" evidence="1">
    <location>
        <begin position="7"/>
        <end position="203"/>
    </location>
</feature>
<keyword evidence="3" id="KW-1185">Reference proteome</keyword>
<evidence type="ECO:0000313" key="3">
    <source>
        <dbReference type="Proteomes" id="UP000192418"/>
    </source>
</evidence>
<dbReference type="InterPro" id="IPR037171">
    <property type="entry name" value="NagB/RpiA_transferase-like"/>
</dbReference>
<dbReference type="STRING" id="1121400.SAMN02746065_112133"/>
<dbReference type="RefSeq" id="WP_084069746.1">
    <property type="nucleotide sequence ID" value="NZ_FWXY01000012.1"/>
</dbReference>
<evidence type="ECO:0000313" key="2">
    <source>
        <dbReference type="EMBL" id="SMC86129.1"/>
    </source>
</evidence>
<dbReference type="Pfam" id="PF02589">
    <property type="entry name" value="LUD_dom"/>
    <property type="match status" value="1"/>
</dbReference>
<accession>A0A1W2CLN7</accession>
<dbReference type="InterPro" id="IPR024185">
    <property type="entry name" value="FTHF_cligase-like_sf"/>
</dbReference>
<name>A0A1W2CLN7_9BACT</name>
<evidence type="ECO:0000259" key="1">
    <source>
        <dbReference type="Pfam" id="PF02589"/>
    </source>
</evidence>
<proteinExistence type="predicted"/>
<dbReference type="PANTHER" id="PTHR43682">
    <property type="entry name" value="LACTATE UTILIZATION PROTEIN C"/>
    <property type="match status" value="1"/>
</dbReference>
<dbReference type="InterPro" id="IPR003741">
    <property type="entry name" value="LUD_dom"/>
</dbReference>
<dbReference type="Gene3D" id="3.40.50.10420">
    <property type="entry name" value="NagB/RpiA/CoA transferase-like"/>
    <property type="match status" value="1"/>
</dbReference>
<gene>
    <name evidence="2" type="ORF">SAMN02746065_112133</name>
</gene>
<dbReference type="AlphaFoldDB" id="A0A1W2CLN7"/>
<dbReference type="EMBL" id="FWXY01000012">
    <property type="protein sequence ID" value="SMC86129.1"/>
    <property type="molecule type" value="Genomic_DNA"/>
</dbReference>
<dbReference type="PANTHER" id="PTHR43682:SF1">
    <property type="entry name" value="LACTATE UTILIZATION PROTEIN C"/>
    <property type="match status" value="1"/>
</dbReference>
<dbReference type="OrthoDB" id="9794187at2"/>
<dbReference type="SUPFAM" id="SSF100950">
    <property type="entry name" value="NagB/RpiA/CoA transferase-like"/>
    <property type="match status" value="1"/>
</dbReference>
<sequence length="205" mass="22462">MDHHQLIQQFKEKAQLVSATIHPEMTLETALTTAVKYCQKKSSCQTSRPWESPPGHQDNGGAREHVKTIALPENHASLETLLSPMCSSRGIELVTKNFRNHARGMDMGITFADYGIADTGTLVIGCDGEDMRLATMISDIHVALLPQSRIRSTALELTDELEDMMAAPGAYTAFITGPSRTADIERVLAIGVHGPLELHIMLLKD</sequence>
<protein>
    <submittedName>
        <fullName evidence="2">L-lactate dehydrogenase complex protein LldG</fullName>
    </submittedName>
</protein>